<organism evidence="1 2">
    <name type="scientific">Hymenobacter lucidus</name>
    <dbReference type="NCBI Taxonomy" id="2880930"/>
    <lineage>
        <taxon>Bacteria</taxon>
        <taxon>Pseudomonadati</taxon>
        <taxon>Bacteroidota</taxon>
        <taxon>Cytophagia</taxon>
        <taxon>Cytophagales</taxon>
        <taxon>Hymenobacteraceae</taxon>
        <taxon>Hymenobacter</taxon>
    </lineage>
</organism>
<accession>A0ABS8AY58</accession>
<dbReference type="EMBL" id="JAJADR010000010">
    <property type="protein sequence ID" value="MCB2410754.1"/>
    <property type="molecule type" value="Genomic_DNA"/>
</dbReference>
<keyword evidence="2" id="KW-1185">Reference proteome</keyword>
<gene>
    <name evidence="1" type="ORF">LGH74_22390</name>
</gene>
<sequence>MASSRKIKVVIEVELVDDDNAPANYTIVSDLSAAELEVSKQHEQAMLAALRADPASYAEFVKNIVIGSIEASGVNREISELARVRDYYTASVAVLQNLIPKLPAEAQQYYQQATREGWLADGTDLVFDTIKATPLTLTVEYPVEQG</sequence>
<name>A0ABS8AY58_9BACT</name>
<evidence type="ECO:0000313" key="2">
    <source>
        <dbReference type="Proteomes" id="UP001165296"/>
    </source>
</evidence>
<comment type="caution">
    <text evidence="1">The sequence shown here is derived from an EMBL/GenBank/DDBJ whole genome shotgun (WGS) entry which is preliminary data.</text>
</comment>
<reference evidence="1" key="1">
    <citation type="submission" date="2021-10" db="EMBL/GenBank/DDBJ databases">
        <authorList>
            <person name="Dean J.D."/>
            <person name="Kim M.K."/>
            <person name="Newey C.N."/>
            <person name="Stoker T.S."/>
            <person name="Thompson D.W."/>
            <person name="Grose J.H."/>
        </authorList>
    </citation>
    <scope>NUCLEOTIDE SEQUENCE</scope>
    <source>
        <strain evidence="1">BT178</strain>
    </source>
</reference>
<evidence type="ECO:0000313" key="1">
    <source>
        <dbReference type="EMBL" id="MCB2410754.1"/>
    </source>
</evidence>
<proteinExistence type="predicted"/>
<protein>
    <submittedName>
        <fullName evidence="1">Uncharacterized protein</fullName>
    </submittedName>
</protein>
<dbReference type="RefSeq" id="WP_226179960.1">
    <property type="nucleotide sequence ID" value="NZ_JAJADR010000010.1"/>
</dbReference>
<dbReference type="Proteomes" id="UP001165296">
    <property type="component" value="Unassembled WGS sequence"/>
</dbReference>